<name>K1JTI3_9BURK</name>
<gene>
    <name evidence="1" type="ORF">HMPREF9465_01405</name>
</gene>
<dbReference type="RefSeq" id="WP_005435469.1">
    <property type="nucleotide sequence ID" value="NZ_JH815516.1"/>
</dbReference>
<dbReference type="EMBL" id="ADMG01000032">
    <property type="protein sequence ID" value="EKB31022.1"/>
    <property type="molecule type" value="Genomic_DNA"/>
</dbReference>
<dbReference type="STRING" id="742823.HMPREF9465_01405"/>
<dbReference type="HOGENOM" id="CLU_1926512_0_0_4"/>
<keyword evidence="2" id="KW-1185">Reference proteome</keyword>
<evidence type="ECO:0000313" key="1">
    <source>
        <dbReference type="EMBL" id="EKB31022.1"/>
    </source>
</evidence>
<comment type="caution">
    <text evidence="1">The sequence shown here is derived from an EMBL/GenBank/DDBJ whole genome shotgun (WGS) entry which is preliminary data.</text>
</comment>
<accession>K1JTI3</accession>
<dbReference type="PATRIC" id="fig|742823.3.peg.1394"/>
<reference evidence="1 2" key="1">
    <citation type="submission" date="2012-05" db="EMBL/GenBank/DDBJ databases">
        <title>The Genome Sequence of Sutterella wadsworthensis 2_1_59BFAA.</title>
        <authorList>
            <consortium name="The Broad Institute Genome Sequencing Platform"/>
            <person name="Earl A."/>
            <person name="Ward D."/>
            <person name="Feldgarden M."/>
            <person name="Gevers D."/>
            <person name="Daigneault M."/>
            <person name="Strauss J."/>
            <person name="Allen-Vercoe E."/>
            <person name="Walker B."/>
            <person name="Young S.K."/>
            <person name="Zeng Q."/>
            <person name="Gargeya S."/>
            <person name="Fitzgerald M."/>
            <person name="Haas B."/>
            <person name="Abouelleil A."/>
            <person name="Alvarado L."/>
            <person name="Arachchi H.M."/>
            <person name="Berlin A.M."/>
            <person name="Chapman S.B."/>
            <person name="Goldberg J."/>
            <person name="Griggs A."/>
            <person name="Gujja S."/>
            <person name="Hansen M."/>
            <person name="Howarth C."/>
            <person name="Imamovic A."/>
            <person name="Larimer J."/>
            <person name="McCowen C."/>
            <person name="Montmayeur A."/>
            <person name="Murphy C."/>
            <person name="Neiman D."/>
            <person name="Pearson M."/>
            <person name="Priest M."/>
            <person name="Roberts A."/>
            <person name="Saif S."/>
            <person name="Shea T."/>
            <person name="Sisk P."/>
            <person name="Sykes S."/>
            <person name="Wortman J."/>
            <person name="Nusbaum C."/>
            <person name="Birren B."/>
        </authorList>
    </citation>
    <scope>NUCLEOTIDE SEQUENCE [LARGE SCALE GENOMIC DNA]</scope>
    <source>
        <strain evidence="1 2">2_1_59BFAA</strain>
    </source>
</reference>
<organism evidence="1 2">
    <name type="scientific">Sutterella wadsworthensis 2_1_59BFAA</name>
    <dbReference type="NCBI Taxonomy" id="742823"/>
    <lineage>
        <taxon>Bacteria</taxon>
        <taxon>Pseudomonadati</taxon>
        <taxon>Pseudomonadota</taxon>
        <taxon>Betaproteobacteria</taxon>
        <taxon>Burkholderiales</taxon>
        <taxon>Sutterellaceae</taxon>
        <taxon>Sutterella</taxon>
    </lineage>
</organism>
<evidence type="ECO:0008006" key="3">
    <source>
        <dbReference type="Google" id="ProtNLM"/>
    </source>
</evidence>
<dbReference type="eggNOG" id="COG1473">
    <property type="taxonomic scope" value="Bacteria"/>
</dbReference>
<evidence type="ECO:0000313" key="2">
    <source>
        <dbReference type="Proteomes" id="UP000005835"/>
    </source>
</evidence>
<dbReference type="OrthoDB" id="9781032at2"/>
<protein>
    <recommendedName>
        <fullName evidence="3">Amidohydrolase</fullName>
    </recommendedName>
</protein>
<dbReference type="Gene3D" id="3.40.630.10">
    <property type="entry name" value="Zn peptidases"/>
    <property type="match status" value="1"/>
</dbReference>
<sequence>MTDTRHSRDLRDIADDLPFFTDCRRRLHRRPEEGWTEFESTWTVVSALKAMGCEVVTGADLIEPEAVMGRDAAKVEAAQRRALEAGVPEAFLTSLDGWTGAATTIDTGRPGPLTVFRFEIDCVCVSESLEL</sequence>
<dbReference type="Proteomes" id="UP000005835">
    <property type="component" value="Unassembled WGS sequence"/>
</dbReference>
<dbReference type="AlphaFoldDB" id="K1JTI3"/>
<proteinExistence type="predicted"/>
<dbReference type="MEROPS" id="M20.020"/>
<dbReference type="SUPFAM" id="SSF53187">
    <property type="entry name" value="Zn-dependent exopeptidases"/>
    <property type="match status" value="1"/>
</dbReference>